<organism evidence="2 3">
    <name type="scientific">Acinonyx jubatus</name>
    <name type="common">Cheetah</name>
    <dbReference type="NCBI Taxonomy" id="32536"/>
    <lineage>
        <taxon>Eukaryota</taxon>
        <taxon>Metazoa</taxon>
        <taxon>Chordata</taxon>
        <taxon>Craniata</taxon>
        <taxon>Vertebrata</taxon>
        <taxon>Euteleostomi</taxon>
        <taxon>Mammalia</taxon>
        <taxon>Eutheria</taxon>
        <taxon>Laurasiatheria</taxon>
        <taxon>Carnivora</taxon>
        <taxon>Feliformia</taxon>
        <taxon>Felidae</taxon>
        <taxon>Felinae</taxon>
        <taxon>Acinonyx</taxon>
    </lineage>
</organism>
<gene>
    <name evidence="3" type="primary">LOC128316027</name>
</gene>
<feature type="region of interest" description="Disordered" evidence="1">
    <location>
        <begin position="94"/>
        <end position="149"/>
    </location>
</feature>
<sequence>MTPCPSAGGADCNKAGETLGVLPAPWRPGRWSSRPHRSSVKVTAACTPGPVTGPPRATRALGGIAALGSCAAAAACGDVAATEDCACSRPSGGLKAAEPSGGGLHRAPSPTAAPQSRIGRSHIHVPGRPVPWMRRGRVPETPDHLREKREEPDTGFIRFLRFGGLSSILQHENKGHTFSVEEKARSRVKQRHSLAAVSALDSILGSY</sequence>
<name>A0ABM3Q8Y6_ACIJB</name>
<dbReference type="RefSeq" id="XP_053080392.1">
    <property type="nucleotide sequence ID" value="XM_053224417.1"/>
</dbReference>
<proteinExistence type="predicted"/>
<evidence type="ECO:0000313" key="2">
    <source>
        <dbReference type="Proteomes" id="UP001652583"/>
    </source>
</evidence>
<evidence type="ECO:0000313" key="3">
    <source>
        <dbReference type="RefSeq" id="XP_053080392.1"/>
    </source>
</evidence>
<keyword evidence="2" id="KW-1185">Reference proteome</keyword>
<dbReference type="Proteomes" id="UP001652583">
    <property type="component" value="Chromosome B3"/>
</dbReference>
<feature type="compositionally biased region" description="Basic and acidic residues" evidence="1">
    <location>
        <begin position="137"/>
        <end position="149"/>
    </location>
</feature>
<reference evidence="3" key="1">
    <citation type="submission" date="2025-08" db="UniProtKB">
        <authorList>
            <consortium name="RefSeq"/>
        </authorList>
    </citation>
    <scope>IDENTIFICATION</scope>
    <source>
        <tissue evidence="3">Blood</tissue>
    </source>
</reference>
<protein>
    <submittedName>
        <fullName evidence="3">Uncharacterized protein LOC128316027</fullName>
    </submittedName>
</protein>
<evidence type="ECO:0000256" key="1">
    <source>
        <dbReference type="SAM" id="MobiDB-lite"/>
    </source>
</evidence>
<accession>A0ABM3Q8Y6</accession>
<dbReference type="GeneID" id="128316027"/>